<keyword evidence="1" id="KW-0732">Signal</keyword>
<name>A0A3S5B9D0_9PLAT</name>
<gene>
    <name evidence="2" type="ORF">PXEA_LOCUS10132</name>
</gene>
<comment type="caution">
    <text evidence="2">The sequence shown here is derived from an EMBL/GenBank/DDBJ whole genome shotgun (WGS) entry which is preliminary data.</text>
</comment>
<evidence type="ECO:0000313" key="3">
    <source>
        <dbReference type="Proteomes" id="UP000784294"/>
    </source>
</evidence>
<evidence type="ECO:0000313" key="2">
    <source>
        <dbReference type="EMBL" id="VEL16692.1"/>
    </source>
</evidence>
<keyword evidence="3" id="KW-1185">Reference proteome</keyword>
<proteinExistence type="predicted"/>
<dbReference type="Proteomes" id="UP000784294">
    <property type="component" value="Unassembled WGS sequence"/>
</dbReference>
<feature type="signal peptide" evidence="1">
    <location>
        <begin position="1"/>
        <end position="23"/>
    </location>
</feature>
<feature type="chain" id="PRO_5018616987" evidence="1">
    <location>
        <begin position="24"/>
        <end position="228"/>
    </location>
</feature>
<dbReference type="EMBL" id="CAAALY010029507">
    <property type="protein sequence ID" value="VEL16692.1"/>
    <property type="molecule type" value="Genomic_DNA"/>
</dbReference>
<reference evidence="2" key="1">
    <citation type="submission" date="2018-11" db="EMBL/GenBank/DDBJ databases">
        <authorList>
            <consortium name="Pathogen Informatics"/>
        </authorList>
    </citation>
    <scope>NUCLEOTIDE SEQUENCE</scope>
</reference>
<evidence type="ECO:0000256" key="1">
    <source>
        <dbReference type="SAM" id="SignalP"/>
    </source>
</evidence>
<protein>
    <submittedName>
        <fullName evidence="2">Uncharacterized protein</fullName>
    </submittedName>
</protein>
<sequence length="228" mass="25568">MSSILEKHWTDIFLFTLVEVVAGDQSGKTQMSQSDILRPLGGRGNVQKQKSKDLLSSLFIEEAKHDSHVAKVLVKLVGLLDLEAKTLTEIKVKLLLHANNRLRILSKQRLGCWPQDCITSCQAAPHLLTTTSLDEVDLGYKDQALLSEQQVHKIFFTPIVGSDPQKLFSVVKKIFAELSATACVQATSFWLDLIEGVSTKVFEPNRTAEKNHSAWEKDYPNFCPRLHV</sequence>
<accession>A0A3S5B9D0</accession>
<organism evidence="2 3">
    <name type="scientific">Protopolystoma xenopodis</name>
    <dbReference type="NCBI Taxonomy" id="117903"/>
    <lineage>
        <taxon>Eukaryota</taxon>
        <taxon>Metazoa</taxon>
        <taxon>Spiralia</taxon>
        <taxon>Lophotrochozoa</taxon>
        <taxon>Platyhelminthes</taxon>
        <taxon>Monogenea</taxon>
        <taxon>Polyopisthocotylea</taxon>
        <taxon>Polystomatidea</taxon>
        <taxon>Polystomatidae</taxon>
        <taxon>Protopolystoma</taxon>
    </lineage>
</organism>
<dbReference type="AlphaFoldDB" id="A0A3S5B9D0"/>